<proteinExistence type="predicted"/>
<dbReference type="HOGENOM" id="CLU_2403825_0_0_1"/>
<dbReference type="EnsemblPlants" id="PGSC0003DMT400070281">
    <property type="protein sequence ID" value="PGSC0003DMT400070281"/>
    <property type="gene ID" value="PGSC0003DMG403027324"/>
</dbReference>
<name>M1CLX3_SOLTU</name>
<feature type="transmembrane region" description="Helical" evidence="1">
    <location>
        <begin position="58"/>
        <end position="81"/>
    </location>
</feature>
<accession>M1CLX3</accession>
<keyword evidence="3" id="KW-1185">Reference proteome</keyword>
<dbReference type="Proteomes" id="UP000011115">
    <property type="component" value="Unassembled WGS sequence"/>
</dbReference>
<dbReference type="Gramene" id="PGSC0003DMT400070283">
    <property type="protein sequence ID" value="PGSC0003DMT400070283"/>
    <property type="gene ID" value="PGSC0003DMG403027324"/>
</dbReference>
<evidence type="ECO:0000256" key="1">
    <source>
        <dbReference type="SAM" id="Phobius"/>
    </source>
</evidence>
<dbReference type="InParanoid" id="M1CLX3"/>
<dbReference type="EnsemblPlants" id="PGSC0003DMT400070283">
    <property type="protein sequence ID" value="PGSC0003DMT400070283"/>
    <property type="gene ID" value="PGSC0003DMG403027324"/>
</dbReference>
<evidence type="ECO:0000313" key="2">
    <source>
        <dbReference type="EnsemblPlants" id="PGSC0003DMT400070281"/>
    </source>
</evidence>
<feature type="transmembrane region" description="Helical" evidence="1">
    <location>
        <begin position="20"/>
        <end position="46"/>
    </location>
</feature>
<dbReference type="Gramene" id="PGSC0003DMT400070281">
    <property type="protein sequence ID" value="PGSC0003DMT400070281"/>
    <property type="gene ID" value="PGSC0003DMG403027324"/>
</dbReference>
<protein>
    <submittedName>
        <fullName evidence="2">Uncharacterized protein</fullName>
    </submittedName>
</protein>
<sequence>MGTKLSVRSQAVDGSGFFLVIPYFMVTVPSLFSSYILQLKLFFIFILQRIGIFLAIPYFMVMVLSLFTSYVLLAIICHVHFTNLASNKSLVEM</sequence>
<reference evidence="3" key="1">
    <citation type="journal article" date="2011" name="Nature">
        <title>Genome sequence and analysis of the tuber crop potato.</title>
        <authorList>
            <consortium name="The Potato Genome Sequencing Consortium"/>
        </authorList>
    </citation>
    <scope>NUCLEOTIDE SEQUENCE [LARGE SCALE GENOMIC DNA]</scope>
    <source>
        <strain evidence="3">cv. DM1-3 516 R44</strain>
    </source>
</reference>
<keyword evidence="1" id="KW-0472">Membrane</keyword>
<dbReference type="AlphaFoldDB" id="M1CLX3"/>
<evidence type="ECO:0000313" key="3">
    <source>
        <dbReference type="Proteomes" id="UP000011115"/>
    </source>
</evidence>
<keyword evidence="1" id="KW-0812">Transmembrane</keyword>
<keyword evidence="1" id="KW-1133">Transmembrane helix</keyword>
<organism evidence="2 3">
    <name type="scientific">Solanum tuberosum</name>
    <name type="common">Potato</name>
    <dbReference type="NCBI Taxonomy" id="4113"/>
    <lineage>
        <taxon>Eukaryota</taxon>
        <taxon>Viridiplantae</taxon>
        <taxon>Streptophyta</taxon>
        <taxon>Embryophyta</taxon>
        <taxon>Tracheophyta</taxon>
        <taxon>Spermatophyta</taxon>
        <taxon>Magnoliopsida</taxon>
        <taxon>eudicotyledons</taxon>
        <taxon>Gunneridae</taxon>
        <taxon>Pentapetalae</taxon>
        <taxon>asterids</taxon>
        <taxon>lamiids</taxon>
        <taxon>Solanales</taxon>
        <taxon>Solanaceae</taxon>
        <taxon>Solanoideae</taxon>
        <taxon>Solaneae</taxon>
        <taxon>Solanum</taxon>
    </lineage>
</organism>
<reference evidence="2" key="2">
    <citation type="submission" date="2015-06" db="UniProtKB">
        <authorList>
            <consortium name="EnsemblPlants"/>
        </authorList>
    </citation>
    <scope>IDENTIFICATION</scope>
    <source>
        <strain evidence="2">DM1-3 516 R44</strain>
    </source>
</reference>
<dbReference type="PaxDb" id="4113-PGSC0003DMT400070281"/>